<dbReference type="STRING" id="1176587.A8C56_09135"/>
<feature type="transmembrane region" description="Helical" evidence="3">
    <location>
        <begin position="109"/>
        <end position="127"/>
    </location>
</feature>
<evidence type="ECO:0000256" key="3">
    <source>
        <dbReference type="SAM" id="Phobius"/>
    </source>
</evidence>
<dbReference type="Pfam" id="PF01066">
    <property type="entry name" value="CDP-OH_P_transf"/>
    <property type="match status" value="1"/>
</dbReference>
<dbReference type="AlphaFoldDB" id="A0A1A9I360"/>
<keyword evidence="3" id="KW-0472">Membrane</keyword>
<evidence type="ECO:0000313" key="5">
    <source>
        <dbReference type="Proteomes" id="UP000077667"/>
    </source>
</evidence>
<accession>A0A1A9I360</accession>
<dbReference type="PROSITE" id="PS00379">
    <property type="entry name" value="CDP_ALCOHOL_P_TRANSF"/>
    <property type="match status" value="1"/>
</dbReference>
<evidence type="ECO:0000256" key="1">
    <source>
        <dbReference type="ARBA" id="ARBA00022679"/>
    </source>
</evidence>
<feature type="transmembrane region" description="Helical" evidence="3">
    <location>
        <begin position="44"/>
        <end position="66"/>
    </location>
</feature>
<evidence type="ECO:0000256" key="2">
    <source>
        <dbReference type="RuleBase" id="RU003750"/>
    </source>
</evidence>
<dbReference type="InterPro" id="IPR043130">
    <property type="entry name" value="CDP-OH_PTrfase_TM_dom"/>
</dbReference>
<dbReference type="Proteomes" id="UP000077667">
    <property type="component" value="Chromosome"/>
</dbReference>
<dbReference type="InterPro" id="IPR000462">
    <property type="entry name" value="CDP-OH_P_trans"/>
</dbReference>
<feature type="transmembrane region" description="Helical" evidence="3">
    <location>
        <begin position="78"/>
        <end position="97"/>
    </location>
</feature>
<evidence type="ECO:0000313" key="4">
    <source>
        <dbReference type="EMBL" id="ANH81121.1"/>
    </source>
</evidence>
<dbReference type="EMBL" id="CP015772">
    <property type="protein sequence ID" value="ANH81121.1"/>
    <property type="molecule type" value="Genomic_DNA"/>
</dbReference>
<dbReference type="PROSITE" id="PS51257">
    <property type="entry name" value="PROKAR_LIPOPROTEIN"/>
    <property type="match status" value="1"/>
</dbReference>
<feature type="transmembrane region" description="Helical" evidence="3">
    <location>
        <begin position="209"/>
        <end position="241"/>
    </location>
</feature>
<dbReference type="InterPro" id="IPR048254">
    <property type="entry name" value="CDP_ALCOHOL_P_TRANSF_CS"/>
</dbReference>
<dbReference type="GO" id="GO:0008654">
    <property type="term" value="P:phospholipid biosynthetic process"/>
    <property type="evidence" value="ECO:0007669"/>
    <property type="project" value="InterPro"/>
</dbReference>
<gene>
    <name evidence="4" type="ORF">A8C56_09135</name>
</gene>
<feature type="transmembrane region" description="Helical" evidence="3">
    <location>
        <begin position="7"/>
        <end position="24"/>
    </location>
</feature>
<dbReference type="GO" id="GO:0016780">
    <property type="term" value="F:phosphotransferase activity, for other substituted phosphate groups"/>
    <property type="evidence" value="ECO:0007669"/>
    <property type="project" value="InterPro"/>
</dbReference>
<keyword evidence="5" id="KW-1185">Reference proteome</keyword>
<feature type="transmembrane region" description="Helical" evidence="3">
    <location>
        <begin position="173"/>
        <end position="197"/>
    </location>
</feature>
<protein>
    <submittedName>
        <fullName evidence="4">CDP-alcohol phosphatidyltransferase</fullName>
    </submittedName>
</protein>
<dbReference type="KEGG" id="nia:A8C56_09135"/>
<name>A0A1A9I360_9BACT</name>
<keyword evidence="3" id="KW-0812">Transmembrane</keyword>
<dbReference type="OrthoDB" id="9777147at2"/>
<dbReference type="Gene3D" id="1.20.120.1760">
    <property type="match status" value="1"/>
</dbReference>
<dbReference type="RefSeq" id="WP_067754817.1">
    <property type="nucleotide sequence ID" value="NZ_CP015772.1"/>
</dbReference>
<proteinExistence type="inferred from homology"/>
<dbReference type="GO" id="GO:0016020">
    <property type="term" value="C:membrane"/>
    <property type="evidence" value="ECO:0007669"/>
    <property type="project" value="InterPro"/>
</dbReference>
<reference evidence="4 5" key="1">
    <citation type="submission" date="2016-05" db="EMBL/GenBank/DDBJ databases">
        <title>Niabella ginsenosidivorans BS26 whole genome sequencing.</title>
        <authorList>
            <person name="Im W.T."/>
            <person name="Siddiqi M.Z."/>
        </authorList>
    </citation>
    <scope>NUCLEOTIDE SEQUENCE [LARGE SCALE GENOMIC DNA]</scope>
    <source>
        <strain evidence="4 5">BS26</strain>
    </source>
</reference>
<comment type="similarity">
    <text evidence="2">Belongs to the CDP-alcohol phosphatidyltransferase class-I family.</text>
</comment>
<keyword evidence="3" id="KW-1133">Transmembrane helix</keyword>
<keyword evidence="1 2" id="KW-0808">Transferase</keyword>
<organism evidence="4 5">
    <name type="scientific">Niabella ginsenosidivorans</name>
    <dbReference type="NCBI Taxonomy" id="1176587"/>
    <lineage>
        <taxon>Bacteria</taxon>
        <taxon>Pseudomonadati</taxon>
        <taxon>Bacteroidota</taxon>
        <taxon>Chitinophagia</taxon>
        <taxon>Chitinophagales</taxon>
        <taxon>Chitinophagaceae</taxon>
        <taxon>Niabella</taxon>
    </lineage>
</organism>
<sequence length="248" mass="27062">MKQIPNLFTLLNLVFGCVAIKFILQPETAFLSSGGKVVTSGMLTGGFLLLCAAVVDFLDGFVARLFKATSAMGEQLDSLADAVSFGVAPGMILYRLLQAGYSDHSNATEWWYLPAIIFPCAAVWRLAKFNLDKEQRYYFKGLPTPAAGLTAASLPAIAYSGSEAMNQLIFTPAVIYTVIIIISWLMISNLPIISLKFQSYTLKANIDKLLLAIIALLAILIFKWAAVPVVLVAYVIVSLIFKPNKEKI</sequence>